<gene>
    <name evidence="1" type="ORF">G1C97_1653</name>
</gene>
<dbReference type="RefSeq" id="WP_169241374.1">
    <property type="nucleotide sequence ID" value="NZ_JAAIIG010000007.1"/>
</dbReference>
<evidence type="ECO:0000313" key="2">
    <source>
        <dbReference type="Proteomes" id="UP000543419"/>
    </source>
</evidence>
<evidence type="ECO:0000313" key="1">
    <source>
        <dbReference type="EMBL" id="NMM98699.1"/>
    </source>
</evidence>
<proteinExistence type="predicted"/>
<comment type="caution">
    <text evidence="1">The sequence shown here is derived from an EMBL/GenBank/DDBJ whole genome shotgun (WGS) entry which is preliminary data.</text>
</comment>
<dbReference type="EMBL" id="JAAIIG010000007">
    <property type="protein sequence ID" value="NMM98699.1"/>
    <property type="molecule type" value="Genomic_DNA"/>
</dbReference>
<accession>A0A7Y0EYF6</accession>
<protein>
    <submittedName>
        <fullName evidence="1">Uncharacterized protein</fullName>
    </submittedName>
</protein>
<keyword evidence="2" id="KW-1185">Reference proteome</keyword>
<name>A0A7Y0EYF6_9BIFI</name>
<organism evidence="1 2">
    <name type="scientific">Bifidobacterium olomucense</name>
    <dbReference type="NCBI Taxonomy" id="2675324"/>
    <lineage>
        <taxon>Bacteria</taxon>
        <taxon>Bacillati</taxon>
        <taxon>Actinomycetota</taxon>
        <taxon>Actinomycetes</taxon>
        <taxon>Bifidobacteriales</taxon>
        <taxon>Bifidobacteriaceae</taxon>
        <taxon>Bifidobacterium</taxon>
    </lineage>
</organism>
<dbReference type="InterPro" id="IPR025530">
    <property type="entry name" value="DUF4417"/>
</dbReference>
<sequence>MELLDLIGEYQRYLKQNNVLLDSEGFPLMRREWYLEIPDNDEWPKLIIPFRDRKSSLVLDPSHTVLCFYCADNRIYPRLEQVLIELDEYRQFMGVIGADVTITEDMDIECQQATILLNQLFGAVLAVNGIKIVQNLRIGLPSTLRCLLNVPEDIMCASGTLGCELTEDSDYSYAVKLHTLKPSRVMLYGRYDTVMEQQLNAAGVPHRWYKDAHTLYKQQKRAITKIQQVIKQRRENLDEDNVMLDKAWHDMVEACAQNISATVAFITNECSVDDMNYLSEVFDELIYQAQSPELVSAIAKASFQYPDSDKQYFLKVLSESVSDCGNLAVQSAYCKAKENRKALSN</sequence>
<dbReference type="Pfam" id="PF14386">
    <property type="entry name" value="DUF4417"/>
    <property type="match status" value="1"/>
</dbReference>
<dbReference type="Proteomes" id="UP000543419">
    <property type="component" value="Unassembled WGS sequence"/>
</dbReference>
<dbReference type="AlphaFoldDB" id="A0A7Y0EYF6"/>
<reference evidence="1 2" key="1">
    <citation type="submission" date="2020-02" db="EMBL/GenBank/DDBJ databases">
        <title>Characterization of phylogenetic diversity of novel bifidobacterial species isolated in Czech ZOOs.</title>
        <authorList>
            <person name="Lugli G.A."/>
            <person name="Vera N.B."/>
            <person name="Ventura M."/>
        </authorList>
    </citation>
    <scope>NUCLEOTIDE SEQUENCE [LARGE SCALE GENOMIC DNA]</scope>
    <source>
        <strain evidence="1 2">DSM 109959</strain>
    </source>
</reference>